<reference evidence="1 2" key="1">
    <citation type="journal article" date="2024" name="Nat. Commun.">
        <title>Phylogenomics reveals the evolutionary origins of lichenization in chlorophyte algae.</title>
        <authorList>
            <person name="Puginier C."/>
            <person name="Libourel C."/>
            <person name="Otte J."/>
            <person name="Skaloud P."/>
            <person name="Haon M."/>
            <person name="Grisel S."/>
            <person name="Petersen M."/>
            <person name="Berrin J.G."/>
            <person name="Delaux P.M."/>
            <person name="Dal Grande F."/>
            <person name="Keller J."/>
        </authorList>
    </citation>
    <scope>NUCLEOTIDE SEQUENCE [LARGE SCALE GENOMIC DNA]</scope>
    <source>
        <strain evidence="1 2">SAG 2043</strain>
    </source>
</reference>
<accession>A0AAW1Q628</accession>
<protein>
    <submittedName>
        <fullName evidence="1">Uncharacterized protein</fullName>
    </submittedName>
</protein>
<dbReference type="EMBL" id="JALJOR010000004">
    <property type="protein sequence ID" value="KAK9817755.1"/>
    <property type="molecule type" value="Genomic_DNA"/>
</dbReference>
<evidence type="ECO:0000313" key="2">
    <source>
        <dbReference type="Proteomes" id="UP001489004"/>
    </source>
</evidence>
<dbReference type="AlphaFoldDB" id="A0AAW1Q628"/>
<organism evidence="1 2">
    <name type="scientific">[Myrmecia] bisecta</name>
    <dbReference type="NCBI Taxonomy" id="41462"/>
    <lineage>
        <taxon>Eukaryota</taxon>
        <taxon>Viridiplantae</taxon>
        <taxon>Chlorophyta</taxon>
        <taxon>core chlorophytes</taxon>
        <taxon>Trebouxiophyceae</taxon>
        <taxon>Trebouxiales</taxon>
        <taxon>Trebouxiaceae</taxon>
        <taxon>Myrmecia</taxon>
    </lineage>
</organism>
<name>A0AAW1Q628_9CHLO</name>
<proteinExistence type="predicted"/>
<dbReference type="Proteomes" id="UP001489004">
    <property type="component" value="Unassembled WGS sequence"/>
</dbReference>
<evidence type="ECO:0000313" key="1">
    <source>
        <dbReference type="EMBL" id="KAK9817755.1"/>
    </source>
</evidence>
<keyword evidence="2" id="KW-1185">Reference proteome</keyword>
<gene>
    <name evidence="1" type="ORF">WJX72_001682</name>
</gene>
<comment type="caution">
    <text evidence="1">The sequence shown here is derived from an EMBL/GenBank/DDBJ whole genome shotgun (WGS) entry which is preliminary data.</text>
</comment>
<sequence>MTLHNGAQQLPILQRALQLLHSLSTLPPPVQQTAIAADCTGGRRRRRRRNKRRGHTACHILWCWSWDR</sequence>